<organism evidence="2 3">
    <name type="scientific">Cirrhinus molitorella</name>
    <name type="common">mud carp</name>
    <dbReference type="NCBI Taxonomy" id="172907"/>
    <lineage>
        <taxon>Eukaryota</taxon>
        <taxon>Metazoa</taxon>
        <taxon>Chordata</taxon>
        <taxon>Craniata</taxon>
        <taxon>Vertebrata</taxon>
        <taxon>Euteleostomi</taxon>
        <taxon>Actinopterygii</taxon>
        <taxon>Neopterygii</taxon>
        <taxon>Teleostei</taxon>
        <taxon>Ostariophysi</taxon>
        <taxon>Cypriniformes</taxon>
        <taxon>Cyprinidae</taxon>
        <taxon>Labeoninae</taxon>
        <taxon>Labeonini</taxon>
        <taxon>Cirrhinus</taxon>
    </lineage>
</organism>
<evidence type="ECO:0000313" key="3">
    <source>
        <dbReference type="Proteomes" id="UP001187343"/>
    </source>
</evidence>
<evidence type="ECO:0000256" key="1">
    <source>
        <dbReference type="SAM" id="MobiDB-lite"/>
    </source>
</evidence>
<protein>
    <submittedName>
        <fullName evidence="2">Uncharacterized protein</fullName>
    </submittedName>
</protein>
<comment type="caution">
    <text evidence="2">The sequence shown here is derived from an EMBL/GenBank/DDBJ whole genome shotgun (WGS) entry which is preliminary data.</text>
</comment>
<feature type="compositionally biased region" description="Polar residues" evidence="1">
    <location>
        <begin position="113"/>
        <end position="126"/>
    </location>
</feature>
<dbReference type="AlphaFoldDB" id="A0AA88PJ71"/>
<dbReference type="EMBL" id="JAUYZG010000015">
    <property type="protein sequence ID" value="KAK2886905.1"/>
    <property type="molecule type" value="Genomic_DNA"/>
</dbReference>
<name>A0AA88PJ71_9TELE</name>
<proteinExistence type="predicted"/>
<evidence type="ECO:0000313" key="2">
    <source>
        <dbReference type="EMBL" id="KAK2886905.1"/>
    </source>
</evidence>
<sequence length="138" mass="15232">MVMDPAHGFGHTPASLHHRLSDEPLTTVWKHIDIKKRSWLEEGEKEGVRVEGEKKRLRLDRAQSWQTELSVTDEIRAIPDTPAVRHWEGGDVYGKGRSSSSDVLVPDAGATPNLGTSSSSDETPLYDLSSSVSVHMAM</sequence>
<accession>A0AA88PJ71</accession>
<gene>
    <name evidence="2" type="ORF">Q8A67_015133</name>
</gene>
<feature type="region of interest" description="Disordered" evidence="1">
    <location>
        <begin position="86"/>
        <end position="126"/>
    </location>
</feature>
<dbReference type="Proteomes" id="UP001187343">
    <property type="component" value="Unassembled WGS sequence"/>
</dbReference>
<reference evidence="2" key="1">
    <citation type="submission" date="2023-08" db="EMBL/GenBank/DDBJ databases">
        <title>Chromosome-level Genome Assembly of mud carp (Cirrhinus molitorella).</title>
        <authorList>
            <person name="Liu H."/>
        </authorList>
    </citation>
    <scope>NUCLEOTIDE SEQUENCE</scope>
    <source>
        <strain evidence="2">Prfri</strain>
        <tissue evidence="2">Muscle</tissue>
    </source>
</reference>
<keyword evidence="3" id="KW-1185">Reference proteome</keyword>